<organism evidence="3 4">
    <name type="scientific">Crystallibacter crystallopoietes</name>
    <dbReference type="NCBI Taxonomy" id="37928"/>
    <lineage>
        <taxon>Bacteria</taxon>
        <taxon>Bacillati</taxon>
        <taxon>Actinomycetota</taxon>
        <taxon>Actinomycetes</taxon>
        <taxon>Micrococcales</taxon>
        <taxon>Micrococcaceae</taxon>
        <taxon>Crystallibacter</taxon>
    </lineage>
</organism>
<dbReference type="EMBL" id="FNKH01000002">
    <property type="protein sequence ID" value="SDQ82399.1"/>
    <property type="molecule type" value="Genomic_DNA"/>
</dbReference>
<dbReference type="Pfam" id="PF13828">
    <property type="entry name" value="DUF4190"/>
    <property type="match status" value="1"/>
</dbReference>
<feature type="transmembrane region" description="Helical" evidence="1">
    <location>
        <begin position="36"/>
        <end position="62"/>
    </location>
</feature>
<name>A0A1H1E1N9_9MICC</name>
<dbReference type="Proteomes" id="UP000181917">
    <property type="component" value="Unassembled WGS sequence"/>
</dbReference>
<proteinExistence type="predicted"/>
<protein>
    <recommendedName>
        <fullName evidence="2">DUF4190 domain-containing protein</fullName>
    </recommendedName>
</protein>
<dbReference type="KEGG" id="acry:AC20117_03895"/>
<evidence type="ECO:0000256" key="1">
    <source>
        <dbReference type="SAM" id="Phobius"/>
    </source>
</evidence>
<sequence>MSNPYQPSNLPGPQHPAPVYQQVYVQPQPKGASVTAMVLGLVSLFLGFTFVVPIVGFIFGLVGLSKEPAGRGMAIAGLVLNGLMLLGWVLLFIFVFGILGAVATSGTMA</sequence>
<evidence type="ECO:0000313" key="4">
    <source>
        <dbReference type="Proteomes" id="UP000181917"/>
    </source>
</evidence>
<gene>
    <name evidence="3" type="ORF">SAMN04489742_2710</name>
</gene>
<feature type="transmembrane region" description="Helical" evidence="1">
    <location>
        <begin position="74"/>
        <end position="103"/>
    </location>
</feature>
<keyword evidence="4" id="KW-1185">Reference proteome</keyword>
<keyword evidence="1" id="KW-0472">Membrane</keyword>
<accession>A0A1H1E1N9</accession>
<reference evidence="3 4" key="1">
    <citation type="submission" date="2016-10" db="EMBL/GenBank/DDBJ databases">
        <authorList>
            <person name="de Groot N.N."/>
        </authorList>
    </citation>
    <scope>NUCLEOTIDE SEQUENCE [LARGE SCALE GENOMIC DNA]</scope>
    <source>
        <strain evidence="3 4">DSM 20117</strain>
    </source>
</reference>
<dbReference type="AlphaFoldDB" id="A0A1H1E1N9"/>
<dbReference type="InterPro" id="IPR025241">
    <property type="entry name" value="DUF4190"/>
</dbReference>
<feature type="domain" description="DUF4190" evidence="2">
    <location>
        <begin position="33"/>
        <end position="91"/>
    </location>
</feature>
<keyword evidence="1" id="KW-0812">Transmembrane</keyword>
<dbReference type="RefSeq" id="WP_074700902.1">
    <property type="nucleotide sequence ID" value="NZ_CP018863.1"/>
</dbReference>
<keyword evidence="1" id="KW-1133">Transmembrane helix</keyword>
<dbReference type="STRING" id="37928.SAMN04489742_2710"/>
<evidence type="ECO:0000259" key="2">
    <source>
        <dbReference type="Pfam" id="PF13828"/>
    </source>
</evidence>
<dbReference type="OrthoDB" id="4794509at2"/>
<evidence type="ECO:0000313" key="3">
    <source>
        <dbReference type="EMBL" id="SDQ82399.1"/>
    </source>
</evidence>